<name>A0A098Y0U6_9ACTN</name>
<dbReference type="GO" id="GO:0008168">
    <property type="term" value="F:methyltransferase activity"/>
    <property type="evidence" value="ECO:0007669"/>
    <property type="project" value="UniProtKB-KW"/>
</dbReference>
<dbReference type="Pfam" id="PF03602">
    <property type="entry name" value="Cons_hypoth95"/>
    <property type="match status" value="1"/>
</dbReference>
<reference evidence="3 4" key="1">
    <citation type="submission" date="2014-07" db="EMBL/GenBank/DDBJ databases">
        <title>Biosystematic studies on Modestobacter strains isolated from extreme hyper-arid desert soil and from historic building.</title>
        <authorList>
            <person name="Bukarasam K."/>
            <person name="Bull A."/>
            <person name="Girard G."/>
            <person name="van Wezel G."/>
            <person name="Goodfellow M."/>
        </authorList>
    </citation>
    <scope>NUCLEOTIDE SEQUENCE [LARGE SCALE GENOMIC DNA]</scope>
    <source>
        <strain evidence="3 4">KNN45-2b</strain>
    </source>
</reference>
<dbReference type="STRING" id="1522368.IN07_21475"/>
<evidence type="ECO:0000313" key="4">
    <source>
        <dbReference type="Proteomes" id="UP000029713"/>
    </source>
</evidence>
<dbReference type="Gene3D" id="3.40.50.150">
    <property type="entry name" value="Vaccinia Virus protein VP39"/>
    <property type="match status" value="1"/>
</dbReference>
<accession>A0A098Y0U6</accession>
<dbReference type="InterPro" id="IPR002052">
    <property type="entry name" value="DNA_methylase_N6_adenine_CS"/>
</dbReference>
<dbReference type="PANTHER" id="PTHR43542:SF1">
    <property type="entry name" value="METHYLTRANSFERASE"/>
    <property type="match status" value="1"/>
</dbReference>
<evidence type="ECO:0000256" key="2">
    <source>
        <dbReference type="ARBA" id="ARBA00022679"/>
    </source>
</evidence>
<protein>
    <submittedName>
        <fullName evidence="3">Methyltransferase</fullName>
    </submittedName>
</protein>
<dbReference type="PANTHER" id="PTHR43542">
    <property type="entry name" value="METHYLTRANSFERASE"/>
    <property type="match status" value="1"/>
</dbReference>
<dbReference type="Proteomes" id="UP000029713">
    <property type="component" value="Unassembled WGS sequence"/>
</dbReference>
<dbReference type="PROSITE" id="PS00092">
    <property type="entry name" value="N6_MTASE"/>
    <property type="match status" value="1"/>
</dbReference>
<evidence type="ECO:0000256" key="1">
    <source>
        <dbReference type="ARBA" id="ARBA00022603"/>
    </source>
</evidence>
<keyword evidence="1 3" id="KW-0489">Methyltransferase</keyword>
<comment type="caution">
    <text evidence="3">The sequence shown here is derived from an EMBL/GenBank/DDBJ whole genome shotgun (WGS) entry which is preliminary data.</text>
</comment>
<dbReference type="OrthoDB" id="9803017at2"/>
<dbReference type="InterPro" id="IPR029063">
    <property type="entry name" value="SAM-dependent_MTases_sf"/>
</dbReference>
<dbReference type="NCBIfam" id="TIGR00095">
    <property type="entry name" value="16S rRNA (guanine(966)-N(2))-methyltransferase RsmD"/>
    <property type="match status" value="1"/>
</dbReference>
<gene>
    <name evidence="3" type="ORF">IN07_21475</name>
</gene>
<keyword evidence="2 3" id="KW-0808">Transferase</keyword>
<sequence>MTRLIAGVAGGRRLKVPRTGVRPTGDRAREGLFNSLGSLLDVEGARVLDLYAGSGALGLEALSRGAAEAVFVESGGGVLPVLRANIAAVGLPGAVVLPGSVPTVVGGRPPAAFDLVFADPPYSTPDEEVLGVLGSLVDGGWLAPDAVVVVERSSRDHPFVWPTPFDGLRDRRYGEAVLRYGRLS</sequence>
<dbReference type="PIRSF" id="PIRSF004553">
    <property type="entry name" value="CHP00095"/>
    <property type="match status" value="1"/>
</dbReference>
<dbReference type="EMBL" id="JPMX01000118">
    <property type="protein sequence ID" value="KGH44568.1"/>
    <property type="molecule type" value="Genomic_DNA"/>
</dbReference>
<evidence type="ECO:0000313" key="3">
    <source>
        <dbReference type="EMBL" id="KGH44568.1"/>
    </source>
</evidence>
<dbReference type="AlphaFoldDB" id="A0A098Y0U6"/>
<dbReference type="GO" id="GO:0003676">
    <property type="term" value="F:nucleic acid binding"/>
    <property type="evidence" value="ECO:0007669"/>
    <property type="project" value="InterPro"/>
</dbReference>
<dbReference type="CDD" id="cd02440">
    <property type="entry name" value="AdoMet_MTases"/>
    <property type="match status" value="1"/>
</dbReference>
<dbReference type="SUPFAM" id="SSF53335">
    <property type="entry name" value="S-adenosyl-L-methionine-dependent methyltransferases"/>
    <property type="match status" value="1"/>
</dbReference>
<proteinExistence type="predicted"/>
<dbReference type="InterPro" id="IPR004398">
    <property type="entry name" value="RNA_MeTrfase_RsmD"/>
</dbReference>
<keyword evidence="4" id="KW-1185">Reference proteome</keyword>
<dbReference type="GO" id="GO:0031167">
    <property type="term" value="P:rRNA methylation"/>
    <property type="evidence" value="ECO:0007669"/>
    <property type="project" value="InterPro"/>
</dbReference>
<organism evidence="3 4">
    <name type="scientific">Modestobacter caceresii</name>
    <dbReference type="NCBI Taxonomy" id="1522368"/>
    <lineage>
        <taxon>Bacteria</taxon>
        <taxon>Bacillati</taxon>
        <taxon>Actinomycetota</taxon>
        <taxon>Actinomycetes</taxon>
        <taxon>Geodermatophilales</taxon>
        <taxon>Geodermatophilaceae</taxon>
        <taxon>Modestobacter</taxon>
    </lineage>
</organism>
<dbReference type="RefSeq" id="WP_036339961.1">
    <property type="nucleotide sequence ID" value="NZ_JPMX01000118.1"/>
</dbReference>